<protein>
    <submittedName>
        <fullName evidence="2">Uncharacterized protein</fullName>
    </submittedName>
</protein>
<gene>
    <name evidence="2" type="primary">RvY_07932-1</name>
    <name evidence="2" type="synonym">RvY_07932.1</name>
    <name evidence="2" type="ORF">RvY_07932</name>
</gene>
<feature type="compositionally biased region" description="Polar residues" evidence="1">
    <location>
        <begin position="90"/>
        <end position="103"/>
    </location>
</feature>
<feature type="compositionally biased region" description="Basic and acidic residues" evidence="1">
    <location>
        <begin position="63"/>
        <end position="84"/>
    </location>
</feature>
<dbReference type="AlphaFoldDB" id="A0A1D1V9W4"/>
<organism evidence="2 3">
    <name type="scientific">Ramazzottius varieornatus</name>
    <name type="common">Water bear</name>
    <name type="synonym">Tardigrade</name>
    <dbReference type="NCBI Taxonomy" id="947166"/>
    <lineage>
        <taxon>Eukaryota</taxon>
        <taxon>Metazoa</taxon>
        <taxon>Ecdysozoa</taxon>
        <taxon>Tardigrada</taxon>
        <taxon>Eutardigrada</taxon>
        <taxon>Parachela</taxon>
        <taxon>Hypsibioidea</taxon>
        <taxon>Ramazzottiidae</taxon>
        <taxon>Ramazzottius</taxon>
    </lineage>
</organism>
<evidence type="ECO:0000313" key="2">
    <source>
        <dbReference type="EMBL" id="GAU96497.1"/>
    </source>
</evidence>
<feature type="compositionally biased region" description="Basic and acidic residues" evidence="1">
    <location>
        <begin position="12"/>
        <end position="21"/>
    </location>
</feature>
<evidence type="ECO:0000256" key="1">
    <source>
        <dbReference type="SAM" id="MobiDB-lite"/>
    </source>
</evidence>
<proteinExistence type="predicted"/>
<sequence length="103" mass="11394">MYESTAARKRRVDATDSEDMRTGPNESLTSESGTGPSASCKNDPRVLNQVRTGQILGLLAAAKEQKTEKTENSNDENWEMREQRGFPGITPQSCDSSHQSPHR</sequence>
<comment type="caution">
    <text evidence="2">The sequence shown here is derived from an EMBL/GenBank/DDBJ whole genome shotgun (WGS) entry which is preliminary data.</text>
</comment>
<reference evidence="2 3" key="1">
    <citation type="journal article" date="2016" name="Nat. Commun.">
        <title>Extremotolerant tardigrade genome and improved radiotolerance of human cultured cells by tardigrade-unique protein.</title>
        <authorList>
            <person name="Hashimoto T."/>
            <person name="Horikawa D.D."/>
            <person name="Saito Y."/>
            <person name="Kuwahara H."/>
            <person name="Kozuka-Hata H."/>
            <person name="Shin-I T."/>
            <person name="Minakuchi Y."/>
            <person name="Ohishi K."/>
            <person name="Motoyama A."/>
            <person name="Aizu T."/>
            <person name="Enomoto A."/>
            <person name="Kondo K."/>
            <person name="Tanaka S."/>
            <person name="Hara Y."/>
            <person name="Koshikawa S."/>
            <person name="Sagara H."/>
            <person name="Miura T."/>
            <person name="Yokobori S."/>
            <person name="Miyagawa K."/>
            <person name="Suzuki Y."/>
            <person name="Kubo T."/>
            <person name="Oyama M."/>
            <person name="Kohara Y."/>
            <person name="Fujiyama A."/>
            <person name="Arakawa K."/>
            <person name="Katayama T."/>
            <person name="Toyoda A."/>
            <person name="Kunieda T."/>
        </authorList>
    </citation>
    <scope>NUCLEOTIDE SEQUENCE [LARGE SCALE GENOMIC DNA]</scope>
    <source>
        <strain evidence="2 3">YOKOZUNA-1</strain>
    </source>
</reference>
<evidence type="ECO:0000313" key="3">
    <source>
        <dbReference type="Proteomes" id="UP000186922"/>
    </source>
</evidence>
<feature type="region of interest" description="Disordered" evidence="1">
    <location>
        <begin position="1"/>
        <end position="46"/>
    </location>
</feature>
<name>A0A1D1V9W4_RAMVA</name>
<accession>A0A1D1V9W4</accession>
<dbReference type="EMBL" id="BDGG01000003">
    <property type="protein sequence ID" value="GAU96497.1"/>
    <property type="molecule type" value="Genomic_DNA"/>
</dbReference>
<feature type="region of interest" description="Disordered" evidence="1">
    <location>
        <begin position="60"/>
        <end position="103"/>
    </location>
</feature>
<keyword evidence="3" id="KW-1185">Reference proteome</keyword>
<dbReference type="Proteomes" id="UP000186922">
    <property type="component" value="Unassembled WGS sequence"/>
</dbReference>
<feature type="compositionally biased region" description="Polar residues" evidence="1">
    <location>
        <begin position="24"/>
        <end position="40"/>
    </location>
</feature>